<accession>A0AAE9BSA0</accession>
<dbReference type="EMBL" id="MZ868725">
    <property type="protein sequence ID" value="UAW09819.1"/>
    <property type="molecule type" value="Genomic_DNA"/>
</dbReference>
<proteinExistence type="predicted"/>
<name>A0AAE9BSA0_9CAUD</name>
<reference evidence="1 2" key="1">
    <citation type="submission" date="2021-08" db="EMBL/GenBank/DDBJ databases">
        <authorList>
            <person name="Shneider M.M."/>
            <person name="Timoshina O.Y."/>
            <person name="Popova A.V."/>
            <person name="Mikhailova Y.V."/>
            <person name="Yanushevich Y.G."/>
            <person name="Shelenkov A.A."/>
            <person name="Miroshnikov K.A."/>
        </authorList>
    </citation>
    <scope>NUCLEOTIDE SEQUENCE [LARGE SCALE GENOMIC DNA]</scope>
</reference>
<organism evidence="1 2">
    <name type="scientific">Acinetobacter phage APK16</name>
    <dbReference type="NCBI Taxonomy" id="2873388"/>
    <lineage>
        <taxon>Viruses</taxon>
        <taxon>Duplodnaviria</taxon>
        <taxon>Heunggongvirae</taxon>
        <taxon>Uroviricota</taxon>
        <taxon>Caudoviricetes</taxon>
        <taxon>Autographivirales</taxon>
        <taxon>Autoscriptoviridae</taxon>
        <taxon>Beijerinckvirinae</taxon>
        <taxon>Friunavirus</taxon>
        <taxon>Friunavirus APK16</taxon>
    </lineage>
</organism>
<protein>
    <submittedName>
        <fullName evidence="1">Uncharacterized protein</fullName>
    </submittedName>
</protein>
<sequence length="205" mass="23618">MSHIIYGIEPIMTVIAQCLEETLLLQQGQYPIHYAANAEEVPSTGKQVHAMWLCAKNFGSPFLVYSGANDADKLYLSPQVNLLYRAVHDHDHAFAYELGRGTTKYEDERYLNCLMAKRCYEFALANKDIVLAMQVFFIMYHDTVGQVEYFKDKGTFCEDQRAETARRLDECAGYRALKQGRTRIAKAYMLGYMGNVDYEEYFVHI</sequence>
<evidence type="ECO:0000313" key="2">
    <source>
        <dbReference type="Proteomes" id="UP000828039"/>
    </source>
</evidence>
<keyword evidence="2" id="KW-1185">Reference proteome</keyword>
<gene>
    <name evidence="1" type="ORF">APK16_07</name>
</gene>
<evidence type="ECO:0000313" key="1">
    <source>
        <dbReference type="EMBL" id="UAW09819.1"/>
    </source>
</evidence>
<dbReference type="Proteomes" id="UP000828039">
    <property type="component" value="Segment"/>
</dbReference>